<reference evidence="2 3" key="1">
    <citation type="submission" date="2019-03" db="EMBL/GenBank/DDBJ databases">
        <title>Single cell metagenomics reveals metabolic interactions within the superorganism composed of flagellate Streblomastix strix and complex community of Bacteroidetes bacteria on its surface.</title>
        <authorList>
            <person name="Treitli S.C."/>
            <person name="Kolisko M."/>
            <person name="Husnik F."/>
            <person name="Keeling P."/>
            <person name="Hampl V."/>
        </authorList>
    </citation>
    <scope>NUCLEOTIDE SEQUENCE [LARGE SCALE GENOMIC DNA]</scope>
    <source>
        <strain evidence="2">ST1C</strain>
    </source>
</reference>
<sequence>MAQVQQSSFSKWLEKNQAPLSEEKHNKKNTRLQKLAQGIIKHATGLNEKQLQALIVVLNVKNNLHKDIKYNYEFRTIPSGERYIASHKGMQGYTMQMVDPDGEGPLPEIATVYTNKEKLHSMGGYISKDESKYGKYREQYIGQVAKDQRKKTKFFDFIQGKEVSYGAQYKDGTYNMKQFQQLVPRNHFLATYVPTIANEYNDTNQIEKWGKGEFMAVASASWKEIYRGLIEEIDPVYDSAEASDALLKQAASYFKKQIIGLYFAKIAEDEDEFVRIMDQVYQQVAPNAIAQARKKQARRMEID</sequence>
<protein>
    <submittedName>
        <fullName evidence="2">Uncharacterized protein</fullName>
    </submittedName>
</protein>
<evidence type="ECO:0000313" key="2">
    <source>
        <dbReference type="EMBL" id="KAA6376838.1"/>
    </source>
</evidence>
<gene>
    <name evidence="2" type="ORF">EZS28_027636</name>
</gene>
<organism evidence="2 3">
    <name type="scientific">Streblomastix strix</name>
    <dbReference type="NCBI Taxonomy" id="222440"/>
    <lineage>
        <taxon>Eukaryota</taxon>
        <taxon>Metamonada</taxon>
        <taxon>Preaxostyla</taxon>
        <taxon>Oxymonadida</taxon>
        <taxon>Streblomastigidae</taxon>
        <taxon>Streblomastix</taxon>
    </lineage>
</organism>
<comment type="caution">
    <text evidence="2">The sequence shown here is derived from an EMBL/GenBank/DDBJ whole genome shotgun (WGS) entry which is preliminary data.</text>
</comment>
<feature type="compositionally biased region" description="Polar residues" evidence="1">
    <location>
        <begin position="1"/>
        <end position="10"/>
    </location>
</feature>
<dbReference type="AlphaFoldDB" id="A0A5J4V2A3"/>
<name>A0A5J4V2A3_9EUKA</name>
<evidence type="ECO:0000313" key="3">
    <source>
        <dbReference type="Proteomes" id="UP000324800"/>
    </source>
</evidence>
<accession>A0A5J4V2A3</accession>
<dbReference type="EMBL" id="SNRW01010245">
    <property type="protein sequence ID" value="KAA6376838.1"/>
    <property type="molecule type" value="Genomic_DNA"/>
</dbReference>
<proteinExistence type="predicted"/>
<dbReference type="Proteomes" id="UP000324800">
    <property type="component" value="Unassembled WGS sequence"/>
</dbReference>
<feature type="region of interest" description="Disordered" evidence="1">
    <location>
        <begin position="1"/>
        <end position="29"/>
    </location>
</feature>
<evidence type="ECO:0000256" key="1">
    <source>
        <dbReference type="SAM" id="MobiDB-lite"/>
    </source>
</evidence>